<dbReference type="RefSeq" id="WP_090198221.1">
    <property type="nucleotide sequence ID" value="NZ_LT629785.1"/>
</dbReference>
<dbReference type="OrthoDB" id="9794403at2"/>
<keyword evidence="3" id="KW-1185">Reference proteome</keyword>
<dbReference type="EMBL" id="LT629785">
    <property type="protein sequence ID" value="SDU38096.1"/>
    <property type="molecule type" value="Genomic_DNA"/>
</dbReference>
<evidence type="ECO:0000259" key="1">
    <source>
        <dbReference type="SMART" id="SM01321"/>
    </source>
</evidence>
<dbReference type="STRING" id="364197.SAMN05216296_3432"/>
<dbReference type="NCBIfam" id="NF047646">
    <property type="entry name" value="REP_Tyr_transpos"/>
    <property type="match status" value="1"/>
</dbReference>
<reference evidence="3" key="1">
    <citation type="submission" date="2016-10" db="EMBL/GenBank/DDBJ databases">
        <authorList>
            <person name="Varghese N."/>
            <person name="Submissions S."/>
        </authorList>
    </citation>
    <scope>NUCLEOTIDE SEQUENCE [LARGE SCALE GENOMIC DNA]</scope>
    <source>
        <strain evidence="3">DSM 17875</strain>
    </source>
</reference>
<dbReference type="InterPro" id="IPR002686">
    <property type="entry name" value="Transposase_17"/>
</dbReference>
<evidence type="ECO:0000313" key="2">
    <source>
        <dbReference type="EMBL" id="SDU38096.1"/>
    </source>
</evidence>
<dbReference type="SUPFAM" id="SSF143422">
    <property type="entry name" value="Transposase IS200-like"/>
    <property type="match status" value="1"/>
</dbReference>
<dbReference type="GO" id="GO:0043565">
    <property type="term" value="F:sequence-specific DNA binding"/>
    <property type="evidence" value="ECO:0007669"/>
    <property type="project" value="TreeGrafter"/>
</dbReference>
<dbReference type="InterPro" id="IPR036515">
    <property type="entry name" value="Transposase_17_sf"/>
</dbReference>
<accession>A0A1H2I2H2</accession>
<dbReference type="GO" id="GO:0004803">
    <property type="term" value="F:transposase activity"/>
    <property type="evidence" value="ECO:0007669"/>
    <property type="project" value="InterPro"/>
</dbReference>
<dbReference type="Proteomes" id="UP000243232">
    <property type="component" value="Chromosome I"/>
</dbReference>
<proteinExistence type="predicted"/>
<dbReference type="AlphaFoldDB" id="A0A1H2I2H2"/>
<dbReference type="PANTHER" id="PTHR36966">
    <property type="entry name" value="REP-ASSOCIATED TYROSINE TRANSPOSASE"/>
    <property type="match status" value="1"/>
</dbReference>
<dbReference type="SMART" id="SM01321">
    <property type="entry name" value="Y1_Tnp"/>
    <property type="match status" value="1"/>
</dbReference>
<organism evidence="2 3">
    <name type="scientific">Pseudomonas pohangensis</name>
    <dbReference type="NCBI Taxonomy" id="364197"/>
    <lineage>
        <taxon>Bacteria</taxon>
        <taxon>Pseudomonadati</taxon>
        <taxon>Pseudomonadota</taxon>
        <taxon>Gammaproteobacteria</taxon>
        <taxon>Pseudomonadales</taxon>
        <taxon>Pseudomonadaceae</taxon>
        <taxon>Pseudomonas</taxon>
    </lineage>
</organism>
<name>A0A1H2I2H2_9PSED</name>
<dbReference type="InterPro" id="IPR052715">
    <property type="entry name" value="RAYT_transposase"/>
</dbReference>
<protein>
    <submittedName>
        <fullName evidence="2">Putative transposase</fullName>
    </submittedName>
</protein>
<dbReference type="GO" id="GO:0006313">
    <property type="term" value="P:DNA transposition"/>
    <property type="evidence" value="ECO:0007669"/>
    <property type="project" value="InterPro"/>
</dbReference>
<feature type="domain" description="Transposase IS200-like" evidence="1">
    <location>
        <begin position="9"/>
        <end position="132"/>
    </location>
</feature>
<dbReference type="Gene3D" id="3.30.70.1290">
    <property type="entry name" value="Transposase IS200-like"/>
    <property type="match status" value="1"/>
</dbReference>
<dbReference type="PANTHER" id="PTHR36966:SF1">
    <property type="entry name" value="REP-ASSOCIATED TYROSINE TRANSPOSASE"/>
    <property type="match status" value="1"/>
</dbReference>
<evidence type="ECO:0000313" key="3">
    <source>
        <dbReference type="Proteomes" id="UP000243232"/>
    </source>
</evidence>
<sequence>MSDYRRSLVPGGCFFFSVALADRQSSLLVDEIARLRHAYAITRATLPFTTLAICVLPEHLHAIWALPAHDSDYAQRWALLKSSFSRGLPLAARLSLSQRHKREKGLWQRRYWEHRIRDAEDLQRHLDYLHYNPVKHGLVEQVKDWPYSSFHRHVRQGLVPVDWGGGPDAIRISSGEPEP</sequence>
<gene>
    <name evidence="2" type="ORF">SAMN05216296_3432</name>
</gene>